<keyword evidence="2" id="KW-1185">Reference proteome</keyword>
<dbReference type="OrthoDB" id="5821984at2759"/>
<reference evidence="2" key="1">
    <citation type="journal article" date="2008" name="Nat. Genet.">
        <title>The Pristionchus pacificus genome provides a unique perspective on nematode lifestyle and parasitism.</title>
        <authorList>
            <person name="Dieterich C."/>
            <person name="Clifton S.W."/>
            <person name="Schuster L.N."/>
            <person name="Chinwalla A."/>
            <person name="Delehaunty K."/>
            <person name="Dinkelacker I."/>
            <person name="Fulton L."/>
            <person name="Fulton R."/>
            <person name="Godfrey J."/>
            <person name="Minx P."/>
            <person name="Mitreva M."/>
            <person name="Roeseler W."/>
            <person name="Tian H."/>
            <person name="Witte H."/>
            <person name="Yang S.P."/>
            <person name="Wilson R.K."/>
            <person name="Sommer R.J."/>
        </authorList>
    </citation>
    <scope>NUCLEOTIDE SEQUENCE [LARGE SCALE GENOMIC DNA]</scope>
    <source>
        <strain evidence="2">PS312</strain>
    </source>
</reference>
<accession>A0A8R1UVK7</accession>
<evidence type="ECO:0000313" key="1">
    <source>
        <dbReference type="EnsemblMetazoa" id="PPA41713.1"/>
    </source>
</evidence>
<reference evidence="1" key="2">
    <citation type="submission" date="2022-06" db="UniProtKB">
        <authorList>
            <consortium name="EnsemblMetazoa"/>
        </authorList>
    </citation>
    <scope>IDENTIFICATION</scope>
    <source>
        <strain evidence="1">PS312</strain>
    </source>
</reference>
<accession>A0A2A6CMX3</accession>
<dbReference type="EnsemblMetazoa" id="PPA41713.1">
    <property type="protein sequence ID" value="PPA41713.1"/>
    <property type="gene ID" value="WBGene00280082"/>
</dbReference>
<dbReference type="AlphaFoldDB" id="A0A2A6CMX3"/>
<evidence type="ECO:0000313" key="2">
    <source>
        <dbReference type="Proteomes" id="UP000005239"/>
    </source>
</evidence>
<dbReference type="PANTHER" id="PTHR45908">
    <property type="entry name" value="PROTEIN CBG11750-RELATED"/>
    <property type="match status" value="1"/>
</dbReference>
<name>A0A2A6CMX3_PRIPA</name>
<proteinExistence type="predicted"/>
<organism evidence="1 2">
    <name type="scientific">Pristionchus pacificus</name>
    <name type="common">Parasitic nematode worm</name>
    <dbReference type="NCBI Taxonomy" id="54126"/>
    <lineage>
        <taxon>Eukaryota</taxon>
        <taxon>Metazoa</taxon>
        <taxon>Ecdysozoa</taxon>
        <taxon>Nematoda</taxon>
        <taxon>Chromadorea</taxon>
        <taxon>Rhabditida</taxon>
        <taxon>Rhabditina</taxon>
        <taxon>Diplogasteromorpha</taxon>
        <taxon>Diplogasteroidea</taxon>
        <taxon>Neodiplogasteridae</taxon>
        <taxon>Pristionchus</taxon>
    </lineage>
</organism>
<dbReference type="Proteomes" id="UP000005239">
    <property type="component" value="Unassembled WGS sequence"/>
</dbReference>
<gene>
    <name evidence="1" type="primary">WBGene00280082</name>
</gene>
<sequence>MRHLLSFLPLFVVSVSALFDDALAGNLMLPLSAAAYSDAPQQCLDAVMEGATLSKQVTVKCDYFHDKCSGFTFVEGEPTALVRTVIGLSFRCDCTTHWIEH</sequence>
<protein>
    <submittedName>
        <fullName evidence="1">Uncharacterized protein</fullName>
    </submittedName>
</protein>
<dbReference type="PANTHER" id="PTHR45908:SF11">
    <property type="entry name" value="FUNGAL LIPASE-LIKE DOMAIN-CONTAINING PROTEIN"/>
    <property type="match status" value="1"/>
</dbReference>